<name>A0A938YK74_9ACTN</name>
<evidence type="ECO:0000256" key="1">
    <source>
        <dbReference type="ARBA" id="ARBA00022723"/>
    </source>
</evidence>
<dbReference type="PANTHER" id="PTHR42742">
    <property type="entry name" value="TRANSCRIPTIONAL REPRESSOR MPRA"/>
    <property type="match status" value="1"/>
</dbReference>
<dbReference type="RefSeq" id="WP_205262347.1">
    <property type="nucleotide sequence ID" value="NZ_JAERWK010000026.1"/>
</dbReference>
<keyword evidence="4" id="KW-1185">Reference proteome</keyword>
<reference evidence="3" key="1">
    <citation type="submission" date="2021-01" db="EMBL/GenBank/DDBJ databases">
        <title>YIM 132084 draft genome.</title>
        <authorList>
            <person name="An D."/>
        </authorList>
    </citation>
    <scope>NUCLEOTIDE SEQUENCE</scope>
    <source>
        <strain evidence="3">YIM 132084</strain>
    </source>
</reference>
<dbReference type="EMBL" id="JAERWK010000026">
    <property type="protein sequence ID" value="MBM9469383.1"/>
    <property type="molecule type" value="Genomic_DNA"/>
</dbReference>
<evidence type="ECO:0000313" key="3">
    <source>
        <dbReference type="EMBL" id="MBM9469383.1"/>
    </source>
</evidence>
<dbReference type="Gene3D" id="2.60.120.10">
    <property type="entry name" value="Jelly Rolls"/>
    <property type="match status" value="1"/>
</dbReference>
<comment type="caution">
    <text evidence="3">The sequence shown here is derived from an EMBL/GenBank/DDBJ whole genome shotgun (WGS) entry which is preliminary data.</text>
</comment>
<dbReference type="InterPro" id="IPR011051">
    <property type="entry name" value="RmlC_Cupin_sf"/>
</dbReference>
<proteinExistence type="predicted"/>
<keyword evidence="3" id="KW-0413">Isomerase</keyword>
<accession>A0A938YK74</accession>
<evidence type="ECO:0000256" key="2">
    <source>
        <dbReference type="ARBA" id="ARBA00022833"/>
    </source>
</evidence>
<organism evidence="3 4">
    <name type="scientific">Nakamurella leprariae</name>
    <dbReference type="NCBI Taxonomy" id="2803911"/>
    <lineage>
        <taxon>Bacteria</taxon>
        <taxon>Bacillati</taxon>
        <taxon>Actinomycetota</taxon>
        <taxon>Actinomycetes</taxon>
        <taxon>Nakamurellales</taxon>
        <taxon>Nakamurellaceae</taxon>
        <taxon>Nakamurella</taxon>
    </lineage>
</organism>
<evidence type="ECO:0000313" key="4">
    <source>
        <dbReference type="Proteomes" id="UP000663792"/>
    </source>
</evidence>
<dbReference type="InterPro" id="IPR014710">
    <property type="entry name" value="RmlC-like_jellyroll"/>
</dbReference>
<gene>
    <name evidence="3" type="ORF">JL106_19015</name>
</gene>
<dbReference type="Proteomes" id="UP000663792">
    <property type="component" value="Unassembled WGS sequence"/>
</dbReference>
<dbReference type="PANTHER" id="PTHR42742:SF3">
    <property type="entry name" value="FRUCTOKINASE"/>
    <property type="match status" value="1"/>
</dbReference>
<dbReference type="SUPFAM" id="SSF51182">
    <property type="entry name" value="RmlC-like cupins"/>
    <property type="match status" value="1"/>
</dbReference>
<dbReference type="GO" id="GO:0046872">
    <property type="term" value="F:metal ion binding"/>
    <property type="evidence" value="ECO:0007669"/>
    <property type="project" value="UniProtKB-KW"/>
</dbReference>
<dbReference type="InterPro" id="IPR051804">
    <property type="entry name" value="Carb_Metab_Reg_Kinase/Isom"/>
</dbReference>
<dbReference type="CDD" id="cd07010">
    <property type="entry name" value="cupin_PMI_type_I_N_bac"/>
    <property type="match status" value="1"/>
</dbReference>
<sequence length="335" mass="35464">MQPLLIPANVIPTFYRGGGKIPAFRRDPSVDAGRPEDWVASVTARFGDAPNGLSTLPDGRTLADAVAADPQGWTGRPDADTTGLLVKLLDAGQRLPLHLHPSRSFAHEHLSDPHGKTEAWIIVDADPGAVVNFGFAQDVSAEQLDDWVQRQDVEAMLAATNEIPVAAGDVWLCPAGVPHAIGAGILCVELQEPTDFSIMLEWRDLPLDPDSVFLGLDRDLALQAVRREAVTPAELEQWRGQALSALPSGVPGGRRSLLPTAADEFFRAEQLTPAGSALTLDPRFAVLVVDQGSGGLVLPDGTALELTAGQTWVVPHAAGTLEVTGDVSVIRCTAG</sequence>
<keyword evidence="1" id="KW-0479">Metal-binding</keyword>
<dbReference type="AlphaFoldDB" id="A0A938YK74"/>
<protein>
    <submittedName>
        <fullName evidence="3">Class I mannose-6-phosphate isomerase</fullName>
    </submittedName>
</protein>
<dbReference type="GO" id="GO:0016853">
    <property type="term" value="F:isomerase activity"/>
    <property type="evidence" value="ECO:0007669"/>
    <property type="project" value="UniProtKB-KW"/>
</dbReference>
<keyword evidence="2" id="KW-0862">Zinc</keyword>